<proteinExistence type="predicted"/>
<reference evidence="1" key="1">
    <citation type="submission" date="2019-04" db="EMBL/GenBank/DDBJ databases">
        <authorList>
            <person name="Alioto T."/>
            <person name="Alioto T."/>
        </authorList>
    </citation>
    <scope>NUCLEOTIDE SEQUENCE [LARGE SCALE GENOMIC DNA]</scope>
</reference>
<name>A0A5E4CX41_MARMO</name>
<dbReference type="EMBL" id="CABDUW010002326">
    <property type="protein sequence ID" value="VTJ86335.1"/>
    <property type="molecule type" value="Genomic_DNA"/>
</dbReference>
<evidence type="ECO:0000313" key="2">
    <source>
        <dbReference type="Proteomes" id="UP000335636"/>
    </source>
</evidence>
<protein>
    <submittedName>
        <fullName evidence="1">Uncharacterized protein</fullName>
    </submittedName>
</protein>
<organism evidence="1 2">
    <name type="scientific">Marmota monax</name>
    <name type="common">Woodchuck</name>
    <dbReference type="NCBI Taxonomy" id="9995"/>
    <lineage>
        <taxon>Eukaryota</taxon>
        <taxon>Metazoa</taxon>
        <taxon>Chordata</taxon>
        <taxon>Craniata</taxon>
        <taxon>Vertebrata</taxon>
        <taxon>Euteleostomi</taxon>
        <taxon>Mammalia</taxon>
        <taxon>Eutheria</taxon>
        <taxon>Euarchontoglires</taxon>
        <taxon>Glires</taxon>
        <taxon>Rodentia</taxon>
        <taxon>Sciuromorpha</taxon>
        <taxon>Sciuridae</taxon>
        <taxon>Xerinae</taxon>
        <taxon>Marmotini</taxon>
        <taxon>Marmota</taxon>
    </lineage>
</organism>
<gene>
    <name evidence="1" type="ORF">MONAX_5E017459</name>
</gene>
<comment type="caution">
    <text evidence="1">The sequence shown here is derived from an EMBL/GenBank/DDBJ whole genome shotgun (WGS) entry which is preliminary data.</text>
</comment>
<keyword evidence="2" id="KW-1185">Reference proteome</keyword>
<sequence>MSPLHHRQSQGFPPGLVPSTAEKLRLKRAGAKNLSLYPITASDWMTLAVSHDAEAGLEVIHPGCWGNCPISAQRKGEGGLPQSRGLFCLPYWATPSQGRVLCSRDPRTLCSLCSPPPHLGYPEVPREDAGSPRKPKMVSLRPGLKVRITICLGARLAGELRSAAESPLRVALAPVSWSPRVSWVLGFGD</sequence>
<evidence type="ECO:0000313" key="1">
    <source>
        <dbReference type="EMBL" id="VTJ86335.1"/>
    </source>
</evidence>
<accession>A0A5E4CX41</accession>
<dbReference type="Proteomes" id="UP000335636">
    <property type="component" value="Unassembled WGS sequence"/>
</dbReference>
<dbReference type="AlphaFoldDB" id="A0A5E4CX41"/>